<evidence type="ECO:0000313" key="2">
    <source>
        <dbReference type="Proteomes" id="UP000789405"/>
    </source>
</evidence>
<dbReference type="AlphaFoldDB" id="A0A9N8VCX5"/>
<organism evidence="1 2">
    <name type="scientific">Dentiscutata erythropus</name>
    <dbReference type="NCBI Taxonomy" id="1348616"/>
    <lineage>
        <taxon>Eukaryota</taxon>
        <taxon>Fungi</taxon>
        <taxon>Fungi incertae sedis</taxon>
        <taxon>Mucoromycota</taxon>
        <taxon>Glomeromycotina</taxon>
        <taxon>Glomeromycetes</taxon>
        <taxon>Diversisporales</taxon>
        <taxon>Gigasporaceae</taxon>
        <taxon>Dentiscutata</taxon>
    </lineage>
</organism>
<dbReference type="SUPFAM" id="SSF56112">
    <property type="entry name" value="Protein kinase-like (PK-like)"/>
    <property type="match status" value="2"/>
</dbReference>
<dbReference type="Gene3D" id="1.10.510.10">
    <property type="entry name" value="Transferase(Phosphotransferase) domain 1"/>
    <property type="match status" value="1"/>
</dbReference>
<comment type="caution">
    <text evidence="1">The sequence shown here is derived from an EMBL/GenBank/DDBJ whole genome shotgun (WGS) entry which is preliminary data.</text>
</comment>
<dbReference type="EMBL" id="CAJVPY010000003">
    <property type="protein sequence ID" value="CAG8443267.1"/>
    <property type="molecule type" value="Genomic_DNA"/>
</dbReference>
<keyword evidence="2" id="KW-1185">Reference proteome</keyword>
<name>A0A9N8VCX5_9GLOM</name>
<dbReference type="OrthoDB" id="2434671at2759"/>
<proteinExistence type="predicted"/>
<dbReference type="InterPro" id="IPR011009">
    <property type="entry name" value="Kinase-like_dom_sf"/>
</dbReference>
<dbReference type="Proteomes" id="UP000789405">
    <property type="component" value="Unassembled WGS sequence"/>
</dbReference>
<protein>
    <submittedName>
        <fullName evidence="1">1111_t:CDS:1</fullName>
    </submittedName>
</protein>
<accession>A0A9N8VCX5</accession>
<sequence>MSANSDDEICAGCDESLCRTCNAKRLKEEKWTSENDVIDKFIRQIQLEAPSPDKLLEWVPFSDISKIKFLAKGGYGCVYKAVWELGPIKYYDSDTQNWHRAGKTDVVLKCIKSLNKDSITNDFFEEIKAQITSFEDFSNIIRYKTPKIIVDLIKRCWRENPVDRPTAINLVDELQRCRQDDHEIWTEIESIEEKMNFGIPQNEPCLDYNTSEIYASKTINVSKESVSSFSKLTIEIPSEPDS</sequence>
<gene>
    <name evidence="1" type="ORF">DERYTH_LOCUS19</name>
</gene>
<evidence type="ECO:0000313" key="1">
    <source>
        <dbReference type="EMBL" id="CAG8443267.1"/>
    </source>
</evidence>
<reference evidence="1" key="1">
    <citation type="submission" date="2021-06" db="EMBL/GenBank/DDBJ databases">
        <authorList>
            <person name="Kallberg Y."/>
            <person name="Tangrot J."/>
            <person name="Rosling A."/>
        </authorList>
    </citation>
    <scope>NUCLEOTIDE SEQUENCE</scope>
    <source>
        <strain evidence="1">MA453B</strain>
    </source>
</reference>